<feature type="compositionally biased region" description="Acidic residues" evidence="2">
    <location>
        <begin position="1421"/>
        <end position="1432"/>
    </location>
</feature>
<dbReference type="InParanoid" id="A0A0D2WX70"/>
<evidence type="ECO:0000313" key="5">
    <source>
        <dbReference type="EMBL" id="KJE97710.1"/>
    </source>
</evidence>
<dbReference type="GO" id="GO:0006914">
    <property type="term" value="P:autophagy"/>
    <property type="evidence" value="ECO:0007669"/>
    <property type="project" value="InterPro"/>
</dbReference>
<feature type="compositionally biased region" description="Basic residues" evidence="2">
    <location>
        <begin position="1458"/>
        <end position="1475"/>
    </location>
</feature>
<dbReference type="EMBL" id="KE346375">
    <property type="protein sequence ID" value="KJE97710.1"/>
    <property type="molecule type" value="Genomic_DNA"/>
</dbReference>
<dbReference type="InterPro" id="IPR045142">
    <property type="entry name" value="BCAS3-like"/>
</dbReference>
<dbReference type="eggNOG" id="KOG2109">
    <property type="taxonomic scope" value="Eukaryota"/>
</dbReference>
<dbReference type="GO" id="GO:0042594">
    <property type="term" value="P:response to starvation"/>
    <property type="evidence" value="ECO:0007669"/>
    <property type="project" value="TreeGrafter"/>
</dbReference>
<feature type="domain" description="BCAS3" evidence="3">
    <location>
        <begin position="895"/>
        <end position="997"/>
    </location>
</feature>
<name>A0A0D2WX70_CAPO3</name>
<comment type="subcellular location">
    <subcellularLocation>
        <location evidence="1">Preautophagosomal structure</location>
    </subcellularLocation>
</comment>
<keyword evidence="6" id="KW-1185">Reference proteome</keyword>
<feature type="compositionally biased region" description="Acidic residues" evidence="2">
    <location>
        <begin position="1299"/>
        <end position="1308"/>
    </location>
</feature>
<evidence type="ECO:0000256" key="2">
    <source>
        <dbReference type="SAM" id="MobiDB-lite"/>
    </source>
</evidence>
<dbReference type="Gene3D" id="2.130.10.10">
    <property type="entry name" value="YVTN repeat-like/Quinoprotein amine dehydrogenase"/>
    <property type="match status" value="1"/>
</dbReference>
<dbReference type="Proteomes" id="UP000008743">
    <property type="component" value="Unassembled WGS sequence"/>
</dbReference>
<dbReference type="InterPro" id="IPR022175">
    <property type="entry name" value="BCAS3_dom"/>
</dbReference>
<dbReference type="SUPFAM" id="SSF50978">
    <property type="entry name" value="WD40 repeat-like"/>
    <property type="match status" value="1"/>
</dbReference>
<feature type="compositionally biased region" description="Polar residues" evidence="2">
    <location>
        <begin position="1360"/>
        <end position="1369"/>
    </location>
</feature>
<feature type="region of interest" description="Disordered" evidence="2">
    <location>
        <begin position="931"/>
        <end position="962"/>
    </location>
</feature>
<accession>A0A0D2WX70</accession>
<evidence type="ECO:0000313" key="6">
    <source>
        <dbReference type="Proteomes" id="UP000008743"/>
    </source>
</evidence>
<dbReference type="PANTHER" id="PTHR13268:SF0">
    <property type="entry name" value="BCAS3 MICROTUBULE ASSOCIATED CELL MIGRATION FACTOR"/>
    <property type="match status" value="1"/>
</dbReference>
<dbReference type="GO" id="GO:0000407">
    <property type="term" value="C:phagophore assembly site"/>
    <property type="evidence" value="ECO:0007669"/>
    <property type="project" value="UniProtKB-SubCell"/>
</dbReference>
<gene>
    <name evidence="5" type="ORF">CAOG_007815</name>
</gene>
<reference evidence="6" key="1">
    <citation type="submission" date="2011-02" db="EMBL/GenBank/DDBJ databases">
        <title>The Genome Sequence of Capsaspora owczarzaki ATCC 30864.</title>
        <authorList>
            <person name="Russ C."/>
            <person name="Cuomo C."/>
            <person name="Burger G."/>
            <person name="Gray M.W."/>
            <person name="Holland P.W.H."/>
            <person name="King N."/>
            <person name="Lang F.B.F."/>
            <person name="Roger A.J."/>
            <person name="Ruiz-Trillo I."/>
            <person name="Young S.K."/>
            <person name="Zeng Q."/>
            <person name="Gargeya S."/>
            <person name="Alvarado L."/>
            <person name="Berlin A."/>
            <person name="Chapman S.B."/>
            <person name="Chen Z."/>
            <person name="Freedman E."/>
            <person name="Gellesch M."/>
            <person name="Goldberg J."/>
            <person name="Griggs A."/>
            <person name="Gujja S."/>
            <person name="Heilman E."/>
            <person name="Heiman D."/>
            <person name="Howarth C."/>
            <person name="Mehta T."/>
            <person name="Neiman D."/>
            <person name="Pearson M."/>
            <person name="Roberts A."/>
            <person name="Saif S."/>
            <person name="Shea T."/>
            <person name="Shenoy N."/>
            <person name="Sisk P."/>
            <person name="Stolte C."/>
            <person name="Sykes S."/>
            <person name="White J."/>
            <person name="Yandava C."/>
            <person name="Haas B."/>
            <person name="Nusbaum C."/>
            <person name="Birren B."/>
        </authorList>
    </citation>
    <scope>NUCLEOTIDE SEQUENCE</scope>
    <source>
        <strain evidence="6">ATCC 30864</strain>
    </source>
</reference>
<dbReference type="Pfam" id="PF12490">
    <property type="entry name" value="BCAS3"/>
    <property type="match status" value="1"/>
</dbReference>
<dbReference type="OrthoDB" id="25778at2759"/>
<feature type="compositionally biased region" description="Low complexity" evidence="2">
    <location>
        <begin position="616"/>
        <end position="638"/>
    </location>
</feature>
<feature type="compositionally biased region" description="Acidic residues" evidence="2">
    <location>
        <begin position="1224"/>
        <end position="1238"/>
    </location>
</feature>
<dbReference type="RefSeq" id="XP_004342888.1">
    <property type="nucleotide sequence ID" value="XM_004342839.2"/>
</dbReference>
<evidence type="ECO:0000256" key="1">
    <source>
        <dbReference type="ARBA" id="ARBA00004329"/>
    </source>
</evidence>
<dbReference type="PANTHER" id="PTHR13268">
    <property type="entry name" value="BREAST CARCINOMA AMPLIFIED SEQUENCE 3"/>
    <property type="match status" value="1"/>
</dbReference>
<feature type="domain" description="BCAS3 WD40" evidence="4">
    <location>
        <begin position="226"/>
        <end position="538"/>
    </location>
</feature>
<feature type="compositionally biased region" description="Polar residues" evidence="2">
    <location>
        <begin position="1167"/>
        <end position="1182"/>
    </location>
</feature>
<feature type="region of interest" description="Disordered" evidence="2">
    <location>
        <begin position="1167"/>
        <end position="1238"/>
    </location>
</feature>
<feature type="region of interest" description="Disordered" evidence="2">
    <location>
        <begin position="616"/>
        <end position="641"/>
    </location>
</feature>
<organism evidence="5 6">
    <name type="scientific">Capsaspora owczarzaki (strain ATCC 30864)</name>
    <dbReference type="NCBI Taxonomy" id="595528"/>
    <lineage>
        <taxon>Eukaryota</taxon>
        <taxon>Filasterea</taxon>
        <taxon>Capsaspora</taxon>
    </lineage>
</organism>
<dbReference type="InterPro" id="IPR048382">
    <property type="entry name" value="BCAS3_WD40"/>
</dbReference>
<evidence type="ECO:0000259" key="4">
    <source>
        <dbReference type="Pfam" id="PF21034"/>
    </source>
</evidence>
<proteinExistence type="predicted"/>
<evidence type="ECO:0000259" key="3">
    <source>
        <dbReference type="Pfam" id="PF12490"/>
    </source>
</evidence>
<sequence length="1484" mass="154462">MPADTSTPTGRRVRPHPLHEKTYFEKATDFLSDYIPAGGPAAWTASLTAAVTGTTPASGGSASAQGAAAGASAAANGREQVRWVKIQMGDSGVVDDMSMVGDRIFIVVGLANGIHVWDASNSHDGIVEVVSRRDCFVKTASILLNPSQRIGTDKFAHVRPLMAMAIDAANEPAMAGTTQQLLSNGGVDLLSTENTARSSAPNNNAVGSARSASTAPLGSLGEFLLFFSLESHGVVERHRCRSAIQSIQSNRRVIAVALIDLVCIFHAHDLKPFFIIPQVFPSQGPNFNPIALSPRWIAYATNRLSSQPIKPNGTPTLSHMATDVAKDMMASLLSLGEWSKDTVTGYVTEMLQQKNASASSATKSGKSDRLNHLSQSQRDQLSFTYQQALVQRARLADANPACIGAVAVRDVVTRHTVVNFQAMRHEIGALAFDPSGTLLGSASHQGHSFNVYKIFPAYRAPSAADTVSSNAGAAVDEPPRQFVVRQIYKLSRGLTAATIQDVSFSSDSRWVALTSGKGTTHVFAINPFGGQVNVWTHARANGHGPADGAQAFVSTLGSGTAQSMVDDLLKQQVAEVNARASAVAPANTASANNPSLGSSVVAAATAVMASLSSSTPAGAAAATSPSSSSTGTSTPVASDGSAQTSLFARSLNTQATAAQIAQMQQPHFESAYAMYTNILSGIYRQHLQRGILEGYVPPNLDPELVSRADTGGFPFPPHMDNVLLFAMPNLSLDPLARLWNPAAAASDPAAVTDAAAHVSTSNKHGKPSSTRTGMTARHQLQQNLGVTTSDRSTTMTGGAAPASFAAVSTMFMPASSSSSGVVSLAVVTHAGAMKTYHLAPYAKEPANGLIGASASAISTLASGLIGAPMGSGRPAHSGGDSPGSVTSFADDASMLALDLVPAQEWDLLRHSDWPVVACPIRQLAAPVSRKPIPPPLMTPTTPIATPKCDEAVSPGPLSPREQDDAKWMSNLEIGSYSMNERPLWKGPQFSFKVYSVAPHAVLQPSAVDFGSTTEYINPLHESTPVSLTMEDELLARSVTIPNEAPIPFEPYIEMASSEYLFIESDSTGSRTAVNGGNTRAPRAVTTERSLEESLTAAMVDADADARSDFIAVSGTVVPDDEGAAAPGAVSNTVAGAAATAAGSSWSSWASNIANQASGKLAGLTTGFSASKQTPDGSSSASVQQQLQQQQRKDSTPVSAQPVAAPRKRTSQSFYPDQLLSEPETASEFDQQDEEDGEDLGDLQTAASRQQHAPHPMMEGSMYPIDPKQDMAQAPLVPDNLTLFEAAASHHSGILGNANDGDDDDDDDNAVAAGDRSPSPPSLIEEAKEESAIAPSGAADPDEWVSDIATTADDDVVEAGQSDSEASSSPPDLVGVTGNFSGDLAEPAGWSKGESEHSSPADPMALSQDSAPSPPQDVESPEHDDQDEGDETPEQANNAVSSGSSNSAGGGGGGGSSSAKHRGHSSRKSNKKRCARRGASNTTKA</sequence>
<dbReference type="InterPro" id="IPR036322">
    <property type="entry name" value="WD40_repeat_dom_sf"/>
</dbReference>
<protein>
    <submittedName>
        <fullName evidence="5">Uncharacterized protein</fullName>
    </submittedName>
</protein>
<dbReference type="InterPro" id="IPR015943">
    <property type="entry name" value="WD40/YVTN_repeat-like_dom_sf"/>
</dbReference>
<dbReference type="Pfam" id="PF21034">
    <property type="entry name" value="BCAS3_WD40"/>
    <property type="match status" value="1"/>
</dbReference>
<dbReference type="PhylomeDB" id="A0A0D2WX70"/>
<feature type="region of interest" description="Disordered" evidence="2">
    <location>
        <begin position="1293"/>
        <end position="1484"/>
    </location>
</feature>